<dbReference type="PANTHER" id="PTHR41795:SF1">
    <property type="entry name" value="EXOPOLYSACCHARIDE SYNTHESIS PROTEIN"/>
    <property type="match status" value="1"/>
</dbReference>
<sequence>MTPSADPAPSRPLEEAGTRALLDAFSVGDPDDTLRLGDVFNGLGKRSFGMLLFIATLPAFIPIPGMGGAISGPLTMLLGAQLLIGLRKPWLPGFIARRGPTRRLMVRFRNLLSPWLSRLERVVKPRAAGVLDHRAASAFTGLLLILLGLLLSLPIPFTNYLFGALMLLFAFALLERDGRLMLVAWAAGVVATGVFGGLSGGLAALVADALGRFGF</sequence>
<keyword evidence="1" id="KW-0812">Transmembrane</keyword>
<evidence type="ECO:0000256" key="1">
    <source>
        <dbReference type="SAM" id="Phobius"/>
    </source>
</evidence>
<dbReference type="InterPro" id="IPR010331">
    <property type="entry name" value="ExoD"/>
</dbReference>
<evidence type="ECO:0000313" key="3">
    <source>
        <dbReference type="Proteomes" id="UP000523196"/>
    </source>
</evidence>
<accession>A0A7W3TMD8</accession>
<evidence type="ECO:0000313" key="2">
    <source>
        <dbReference type="EMBL" id="MBB1061017.1"/>
    </source>
</evidence>
<proteinExistence type="predicted"/>
<dbReference type="AlphaFoldDB" id="A0A7W3TMD8"/>
<dbReference type="Proteomes" id="UP000523196">
    <property type="component" value="Unassembled WGS sequence"/>
</dbReference>
<reference evidence="2 3" key="1">
    <citation type="submission" date="2020-08" db="EMBL/GenBank/DDBJ databases">
        <authorList>
            <person name="Xu S."/>
            <person name="Li A."/>
        </authorList>
    </citation>
    <scope>NUCLEOTIDE SEQUENCE [LARGE SCALE GENOMIC DNA]</scope>
    <source>
        <strain evidence="2 3">119BY6-57</strain>
    </source>
</reference>
<dbReference type="RefSeq" id="WP_182687478.1">
    <property type="nucleotide sequence ID" value="NZ_JACHTF010000010.1"/>
</dbReference>
<protein>
    <submittedName>
        <fullName evidence="2">Exopolysaccharide biosynthesis protein</fullName>
    </submittedName>
</protein>
<dbReference type="EMBL" id="JACHTF010000010">
    <property type="protein sequence ID" value="MBB1061017.1"/>
    <property type="molecule type" value="Genomic_DNA"/>
</dbReference>
<organism evidence="2 3">
    <name type="scientific">Marilutibacter spongiae</name>
    <dbReference type="NCBI Taxonomy" id="2025720"/>
    <lineage>
        <taxon>Bacteria</taxon>
        <taxon>Pseudomonadati</taxon>
        <taxon>Pseudomonadota</taxon>
        <taxon>Gammaproteobacteria</taxon>
        <taxon>Lysobacterales</taxon>
        <taxon>Lysobacteraceae</taxon>
        <taxon>Marilutibacter</taxon>
    </lineage>
</organism>
<feature type="transmembrane region" description="Helical" evidence="1">
    <location>
        <begin position="50"/>
        <end position="78"/>
    </location>
</feature>
<keyword evidence="1" id="KW-1133">Transmembrane helix</keyword>
<name>A0A7W3TMD8_9GAMM</name>
<keyword evidence="3" id="KW-1185">Reference proteome</keyword>
<comment type="caution">
    <text evidence="2">The sequence shown here is derived from an EMBL/GenBank/DDBJ whole genome shotgun (WGS) entry which is preliminary data.</text>
</comment>
<dbReference type="PIRSF" id="PIRSF033239">
    <property type="entry name" value="ExoD"/>
    <property type="match status" value="1"/>
</dbReference>
<gene>
    <name evidence="2" type="ORF">H4F98_10560</name>
</gene>
<dbReference type="Pfam" id="PF06055">
    <property type="entry name" value="ExoD"/>
    <property type="match status" value="1"/>
</dbReference>
<keyword evidence="1" id="KW-0472">Membrane</keyword>
<dbReference type="PANTHER" id="PTHR41795">
    <property type="entry name" value="EXOPOLYSACCHARIDE SYNTHESIS PROTEIN"/>
    <property type="match status" value="1"/>
</dbReference>
<feature type="transmembrane region" description="Helical" evidence="1">
    <location>
        <begin position="181"/>
        <end position="207"/>
    </location>
</feature>